<name>A0A9D1DUV3_9FIRM</name>
<gene>
    <name evidence="1" type="ORF">IAB38_05060</name>
</gene>
<evidence type="ECO:0000313" key="2">
    <source>
        <dbReference type="Proteomes" id="UP000824232"/>
    </source>
</evidence>
<protein>
    <submittedName>
        <fullName evidence="1">Uncharacterized protein</fullName>
    </submittedName>
</protein>
<reference evidence="1" key="2">
    <citation type="journal article" date="2021" name="PeerJ">
        <title>Extensive microbial diversity within the chicken gut microbiome revealed by metagenomics and culture.</title>
        <authorList>
            <person name="Gilroy R."/>
            <person name="Ravi A."/>
            <person name="Getino M."/>
            <person name="Pursley I."/>
            <person name="Horton D.L."/>
            <person name="Alikhan N.F."/>
            <person name="Baker D."/>
            <person name="Gharbi K."/>
            <person name="Hall N."/>
            <person name="Watson M."/>
            <person name="Adriaenssens E.M."/>
            <person name="Foster-Nyarko E."/>
            <person name="Jarju S."/>
            <person name="Secka A."/>
            <person name="Antonio M."/>
            <person name="Oren A."/>
            <person name="Chaudhuri R.R."/>
            <person name="La Ragione R."/>
            <person name="Hildebrand F."/>
            <person name="Pallen M.J."/>
        </authorList>
    </citation>
    <scope>NUCLEOTIDE SEQUENCE</scope>
    <source>
        <strain evidence="1">CHK184-20233</strain>
    </source>
</reference>
<proteinExistence type="predicted"/>
<accession>A0A9D1DUV3</accession>
<comment type="caution">
    <text evidence="1">The sequence shown here is derived from an EMBL/GenBank/DDBJ whole genome shotgun (WGS) entry which is preliminary data.</text>
</comment>
<organism evidence="1 2">
    <name type="scientific">Candidatus Onthousia excrementipullorum</name>
    <dbReference type="NCBI Taxonomy" id="2840884"/>
    <lineage>
        <taxon>Bacteria</taxon>
        <taxon>Bacillati</taxon>
        <taxon>Bacillota</taxon>
        <taxon>Bacilli</taxon>
        <taxon>Candidatus Onthousia</taxon>
    </lineage>
</organism>
<dbReference type="AlphaFoldDB" id="A0A9D1DUV3"/>
<dbReference type="Proteomes" id="UP000824232">
    <property type="component" value="Unassembled WGS sequence"/>
</dbReference>
<evidence type="ECO:0000313" key="1">
    <source>
        <dbReference type="EMBL" id="HIR59402.1"/>
    </source>
</evidence>
<sequence length="126" mass="15327">MKYSMDNIDERARKILGFDNDEELEYDEVVDRYLLTLANYAVNVDDETFFTEGVFHNLNYSLYHLTGWIFSNYSDIITDEEMSRRMDENEHYNLLIKAASLVMKRFIKKWYGRRSDYRRNNTLCYR</sequence>
<reference evidence="1" key="1">
    <citation type="submission" date="2020-10" db="EMBL/GenBank/DDBJ databases">
        <authorList>
            <person name="Gilroy R."/>
        </authorList>
    </citation>
    <scope>NUCLEOTIDE SEQUENCE</scope>
    <source>
        <strain evidence="1">CHK184-20233</strain>
    </source>
</reference>
<dbReference type="EMBL" id="DVHC01000053">
    <property type="protein sequence ID" value="HIR59402.1"/>
    <property type="molecule type" value="Genomic_DNA"/>
</dbReference>